<organism evidence="5 6">
    <name type="scientific">Cryptosporangium japonicum</name>
    <dbReference type="NCBI Taxonomy" id="80872"/>
    <lineage>
        <taxon>Bacteria</taxon>
        <taxon>Bacillati</taxon>
        <taxon>Actinomycetota</taxon>
        <taxon>Actinomycetes</taxon>
        <taxon>Cryptosporangiales</taxon>
        <taxon>Cryptosporangiaceae</taxon>
        <taxon>Cryptosporangium</taxon>
    </lineage>
</organism>
<feature type="region of interest" description="Disordered" evidence="2">
    <location>
        <begin position="158"/>
        <end position="246"/>
    </location>
</feature>
<gene>
    <name evidence="5" type="ORF">GCM10009539_63440</name>
</gene>
<feature type="compositionally biased region" description="Basic and acidic residues" evidence="2">
    <location>
        <begin position="158"/>
        <end position="176"/>
    </location>
</feature>
<dbReference type="Pfam" id="PF26571">
    <property type="entry name" value="VldE"/>
    <property type="match status" value="1"/>
</dbReference>
<dbReference type="InterPro" id="IPR058593">
    <property type="entry name" value="ARB_07466-like_C"/>
</dbReference>
<evidence type="ECO:0000256" key="2">
    <source>
        <dbReference type="SAM" id="MobiDB-lite"/>
    </source>
</evidence>
<feature type="domain" description="ARB-07466-like C-terminal" evidence="4">
    <location>
        <begin position="248"/>
        <end position="354"/>
    </location>
</feature>
<dbReference type="EMBL" id="BAAAGX010000028">
    <property type="protein sequence ID" value="GAA0267878.1"/>
    <property type="molecule type" value="Genomic_DNA"/>
</dbReference>
<reference evidence="5 6" key="1">
    <citation type="journal article" date="2019" name="Int. J. Syst. Evol. Microbiol.">
        <title>The Global Catalogue of Microorganisms (GCM) 10K type strain sequencing project: providing services to taxonomists for standard genome sequencing and annotation.</title>
        <authorList>
            <consortium name="The Broad Institute Genomics Platform"/>
            <consortium name="The Broad Institute Genome Sequencing Center for Infectious Disease"/>
            <person name="Wu L."/>
            <person name="Ma J."/>
        </authorList>
    </citation>
    <scope>NUCLEOTIDE SEQUENCE [LARGE SCALE GENOMIC DNA]</scope>
    <source>
        <strain evidence="5 6">JCM 10425</strain>
    </source>
</reference>
<keyword evidence="6" id="KW-1185">Reference proteome</keyword>
<evidence type="ECO:0000313" key="6">
    <source>
        <dbReference type="Proteomes" id="UP001500967"/>
    </source>
</evidence>
<keyword evidence="1" id="KW-0175">Coiled coil</keyword>
<sequence length="363" mass="38572">MTSTARLLAIVLIGLALLLSVVPGPASAAPGPAAEDDEGGTEKLRRDLDKATAGYNNARAKAQASQKRRAALINQIAGAEKRITVLEEQVQELSAAAYRRGLPDPATAMANSRSLPDLIGNVGLVDSLTRQRTKTLDDLVDTRADLVAARRGVDAELAKQRTEEKTMRRRRDDAERALAAAKVGGQKSGGFTSDGENRDVPAATGNGSPAAPEKKTTRKKTRKATAAPRRGDGSYGSEGCSQDDPTSGGCLTPRTLHALQQTKAAGFTRYVHCFRQASFGEHPKGRACDFAAAPGGFGGAATGGDRAYGNRLAAWFVDNADRLGVLYVIWYRQIWLPGSGWRAYQRGGDPSSAHTNHVHLSVQ</sequence>
<feature type="chain" id="PRO_5045627425" description="ARB-07466-like C-terminal domain-containing protein" evidence="3">
    <location>
        <begin position="29"/>
        <end position="363"/>
    </location>
</feature>
<name>A0ABN0UZG6_9ACTN</name>
<feature type="coiled-coil region" evidence="1">
    <location>
        <begin position="41"/>
        <end position="96"/>
    </location>
</feature>
<proteinExistence type="predicted"/>
<evidence type="ECO:0000256" key="3">
    <source>
        <dbReference type="SAM" id="SignalP"/>
    </source>
</evidence>
<protein>
    <recommendedName>
        <fullName evidence="4">ARB-07466-like C-terminal domain-containing protein</fullName>
    </recommendedName>
</protein>
<evidence type="ECO:0000313" key="5">
    <source>
        <dbReference type="EMBL" id="GAA0267878.1"/>
    </source>
</evidence>
<feature type="signal peptide" evidence="3">
    <location>
        <begin position="1"/>
        <end position="28"/>
    </location>
</feature>
<accession>A0ABN0UZG6</accession>
<keyword evidence="3" id="KW-0732">Signal</keyword>
<evidence type="ECO:0000256" key="1">
    <source>
        <dbReference type="SAM" id="Coils"/>
    </source>
</evidence>
<comment type="caution">
    <text evidence="5">The sequence shown here is derived from an EMBL/GenBank/DDBJ whole genome shotgun (WGS) entry which is preliminary data.</text>
</comment>
<evidence type="ECO:0000259" key="4">
    <source>
        <dbReference type="Pfam" id="PF26571"/>
    </source>
</evidence>
<dbReference type="Proteomes" id="UP001500967">
    <property type="component" value="Unassembled WGS sequence"/>
</dbReference>
<dbReference type="Gene3D" id="6.10.250.3150">
    <property type="match status" value="1"/>
</dbReference>